<dbReference type="GO" id="GO:0016485">
    <property type="term" value="P:protein processing"/>
    <property type="evidence" value="ECO:0007669"/>
    <property type="project" value="TreeGrafter"/>
</dbReference>
<protein>
    <recommendedName>
        <fullName evidence="11">Cysteine protease</fullName>
        <ecNumber evidence="11">3.4.22.-</ecNumber>
    </recommendedName>
</protein>
<dbReference type="GO" id="GO:0035973">
    <property type="term" value="P:aggrephagy"/>
    <property type="evidence" value="ECO:0007669"/>
    <property type="project" value="TreeGrafter"/>
</dbReference>
<sequence>MDVSFSNYDFYGNDDIVFNLPESTGPVWILGKAYSSTDDLEEIKSDVKTKFWFTYRRGFPPISTHGPTMDTGWGCMLRCGQMILAQALLVQSLGRDFRWDERANRSEEYNAILSRFLDHKRACYSVHQIALMGEKEGKKIGEWFGPNTVAQVLKKLSNFDEISDRLSLHIAMDNLLIIEEVDKVCKTHNGFWTPLLLFIPLRLGLTEMNSAYLSALKSCLSLRESVGIIGGKPNHAYYFIGFVDNQLLYLDPHKTQPAPVLNFTSQMEMKEVLKATQSLPDESYHSSTVWRMDFSAIDPSMALGFYCHTESDFRNLCKSLRVCVLDKQPMLFELCEKCPTGWNASADSGKTTKSSTSQGQLFDPPVAFNAKNRQQQTTEHGSDSDSDYELLG</sequence>
<evidence type="ECO:0000256" key="10">
    <source>
        <dbReference type="ARBA" id="ARBA00029362"/>
    </source>
</evidence>
<evidence type="ECO:0000259" key="13">
    <source>
        <dbReference type="Pfam" id="PF03416"/>
    </source>
</evidence>
<dbReference type="Pfam" id="PF03416">
    <property type="entry name" value="Peptidase_C54"/>
    <property type="match status" value="1"/>
</dbReference>
<dbReference type="GO" id="GO:0000045">
    <property type="term" value="P:autophagosome assembly"/>
    <property type="evidence" value="ECO:0007669"/>
    <property type="project" value="TreeGrafter"/>
</dbReference>
<evidence type="ECO:0000256" key="2">
    <source>
        <dbReference type="ARBA" id="ARBA00010958"/>
    </source>
</evidence>
<evidence type="ECO:0000256" key="12">
    <source>
        <dbReference type="SAM" id="MobiDB-lite"/>
    </source>
</evidence>
<dbReference type="EC" id="3.4.22.-" evidence="11"/>
<comment type="caution">
    <text evidence="14">The sequence shown here is derived from an EMBL/GenBank/DDBJ whole genome shotgun (WGS) entry which is preliminary data.</text>
</comment>
<evidence type="ECO:0000256" key="1">
    <source>
        <dbReference type="ARBA" id="ARBA00004496"/>
    </source>
</evidence>
<reference evidence="14 15" key="1">
    <citation type="journal article" date="2016" name="Nat. Commun.">
        <title>Extremotolerant tardigrade genome and improved radiotolerance of human cultured cells by tardigrade-unique protein.</title>
        <authorList>
            <person name="Hashimoto T."/>
            <person name="Horikawa D.D."/>
            <person name="Saito Y."/>
            <person name="Kuwahara H."/>
            <person name="Kozuka-Hata H."/>
            <person name="Shin-I T."/>
            <person name="Minakuchi Y."/>
            <person name="Ohishi K."/>
            <person name="Motoyama A."/>
            <person name="Aizu T."/>
            <person name="Enomoto A."/>
            <person name="Kondo K."/>
            <person name="Tanaka S."/>
            <person name="Hara Y."/>
            <person name="Koshikawa S."/>
            <person name="Sagara H."/>
            <person name="Miura T."/>
            <person name="Yokobori S."/>
            <person name="Miyagawa K."/>
            <person name="Suzuki Y."/>
            <person name="Kubo T."/>
            <person name="Oyama M."/>
            <person name="Kohara Y."/>
            <person name="Fujiyama A."/>
            <person name="Arakawa K."/>
            <person name="Katayama T."/>
            <person name="Toyoda A."/>
            <person name="Kunieda T."/>
        </authorList>
    </citation>
    <scope>NUCLEOTIDE SEQUENCE [LARGE SCALE GENOMIC DNA]</scope>
    <source>
        <strain evidence="14 15">YOKOZUNA-1</strain>
    </source>
</reference>
<evidence type="ECO:0000313" key="14">
    <source>
        <dbReference type="EMBL" id="GAU88210.1"/>
    </source>
</evidence>
<name>A0A1D1UI81_RAMVA</name>
<comment type="subcellular location">
    <subcellularLocation>
        <location evidence="1 11">Cytoplasm</location>
    </subcellularLocation>
</comment>
<feature type="domain" description="Peptidase C54 catalytic" evidence="13">
    <location>
        <begin position="41"/>
        <end position="318"/>
    </location>
</feature>
<dbReference type="Proteomes" id="UP000186922">
    <property type="component" value="Unassembled WGS sequence"/>
</dbReference>
<comment type="catalytic activity">
    <reaction evidence="10">
        <text>[protein]-C-terminal L-amino acid-glycyl-phosphatidylethanolamide + H2O = [protein]-C-terminal L-amino acid-glycine + a 1,2-diacyl-sn-glycero-3-phosphoethanolamine</text>
        <dbReference type="Rhea" id="RHEA:67548"/>
        <dbReference type="Rhea" id="RHEA-COMP:17323"/>
        <dbReference type="Rhea" id="RHEA-COMP:17324"/>
        <dbReference type="ChEBI" id="CHEBI:15377"/>
        <dbReference type="ChEBI" id="CHEBI:64612"/>
        <dbReference type="ChEBI" id="CHEBI:172940"/>
        <dbReference type="ChEBI" id="CHEBI:172941"/>
    </reaction>
    <physiologicalReaction direction="left-to-right" evidence="10">
        <dbReference type="Rhea" id="RHEA:67549"/>
    </physiologicalReaction>
</comment>
<accession>A0A1D1UI81</accession>
<dbReference type="GO" id="GO:0034727">
    <property type="term" value="P:piecemeal microautophagy of the nucleus"/>
    <property type="evidence" value="ECO:0007669"/>
    <property type="project" value="TreeGrafter"/>
</dbReference>
<feature type="compositionally biased region" description="Low complexity" evidence="12">
    <location>
        <begin position="348"/>
        <end position="360"/>
    </location>
</feature>
<dbReference type="PANTHER" id="PTHR22624:SF49">
    <property type="entry name" value="CYSTEINE PROTEASE"/>
    <property type="match status" value="1"/>
</dbReference>
<dbReference type="STRING" id="947166.A0A1D1UI81"/>
<dbReference type="InterPro" id="IPR038765">
    <property type="entry name" value="Papain-like_cys_pep_sf"/>
</dbReference>
<proteinExistence type="inferred from homology"/>
<dbReference type="SUPFAM" id="SSF54001">
    <property type="entry name" value="Cysteine proteinases"/>
    <property type="match status" value="1"/>
</dbReference>
<keyword evidence="15" id="KW-1185">Reference proteome</keyword>
<evidence type="ECO:0000256" key="4">
    <source>
        <dbReference type="ARBA" id="ARBA00022490"/>
    </source>
</evidence>
<evidence type="ECO:0000256" key="7">
    <source>
        <dbReference type="ARBA" id="ARBA00022807"/>
    </source>
</evidence>
<dbReference type="GO" id="GO:0005737">
    <property type="term" value="C:cytoplasm"/>
    <property type="evidence" value="ECO:0007669"/>
    <property type="project" value="UniProtKB-SubCell"/>
</dbReference>
<evidence type="ECO:0000256" key="9">
    <source>
        <dbReference type="ARBA" id="ARBA00023006"/>
    </source>
</evidence>
<keyword evidence="8 11" id="KW-0653">Protein transport</keyword>
<evidence type="ECO:0000256" key="11">
    <source>
        <dbReference type="RuleBase" id="RU363115"/>
    </source>
</evidence>
<evidence type="ECO:0000256" key="5">
    <source>
        <dbReference type="ARBA" id="ARBA00022670"/>
    </source>
</evidence>
<evidence type="ECO:0000313" key="15">
    <source>
        <dbReference type="Proteomes" id="UP000186922"/>
    </source>
</evidence>
<dbReference type="PANTHER" id="PTHR22624">
    <property type="entry name" value="CYSTEINE PROTEASE ATG4"/>
    <property type="match status" value="1"/>
</dbReference>
<evidence type="ECO:0000256" key="6">
    <source>
        <dbReference type="ARBA" id="ARBA00022801"/>
    </source>
</evidence>
<evidence type="ECO:0000256" key="3">
    <source>
        <dbReference type="ARBA" id="ARBA00022448"/>
    </source>
</evidence>
<dbReference type="AlphaFoldDB" id="A0A1D1UI81"/>
<dbReference type="GO" id="GO:0019786">
    <property type="term" value="F:protein-phosphatidylethanolamide deconjugating activity"/>
    <property type="evidence" value="ECO:0007669"/>
    <property type="project" value="InterPro"/>
</dbReference>
<keyword evidence="3" id="KW-0813">Transport</keyword>
<gene>
    <name evidence="14" type="primary">RvY_00951-1</name>
    <name evidence="14" type="synonym">RvY_00951.1</name>
    <name evidence="14" type="ORF">RvY_00951</name>
</gene>
<comment type="function">
    <text evidence="11">Cysteine protease that plays a key role in autophagy by mediating both proteolytic activation and delipidation of ATG8 family proteins.</text>
</comment>
<dbReference type="GO" id="GO:0015031">
    <property type="term" value="P:protein transport"/>
    <property type="evidence" value="ECO:0007669"/>
    <property type="project" value="UniProtKB-KW"/>
</dbReference>
<dbReference type="InterPro" id="IPR046792">
    <property type="entry name" value="Peptidase_C54_cat"/>
</dbReference>
<dbReference type="GO" id="GO:0004197">
    <property type="term" value="F:cysteine-type endopeptidase activity"/>
    <property type="evidence" value="ECO:0007669"/>
    <property type="project" value="TreeGrafter"/>
</dbReference>
<dbReference type="EMBL" id="BDGG01000001">
    <property type="protein sequence ID" value="GAU88210.1"/>
    <property type="molecule type" value="Genomic_DNA"/>
</dbReference>
<comment type="similarity">
    <text evidence="2 11">Belongs to the peptidase C54 family.</text>
</comment>
<keyword evidence="7" id="KW-0788">Thiol protease</keyword>
<dbReference type="OrthoDB" id="2960936at2759"/>
<evidence type="ECO:0000256" key="8">
    <source>
        <dbReference type="ARBA" id="ARBA00022927"/>
    </source>
</evidence>
<keyword evidence="5 11" id="KW-0645">Protease</keyword>
<organism evidence="14 15">
    <name type="scientific">Ramazzottius varieornatus</name>
    <name type="common">Water bear</name>
    <name type="synonym">Tardigrade</name>
    <dbReference type="NCBI Taxonomy" id="947166"/>
    <lineage>
        <taxon>Eukaryota</taxon>
        <taxon>Metazoa</taxon>
        <taxon>Ecdysozoa</taxon>
        <taxon>Tardigrada</taxon>
        <taxon>Eutardigrada</taxon>
        <taxon>Parachela</taxon>
        <taxon>Hypsibioidea</taxon>
        <taxon>Ramazzottiidae</taxon>
        <taxon>Ramazzottius</taxon>
    </lineage>
</organism>
<keyword evidence="9 11" id="KW-0072">Autophagy</keyword>
<dbReference type="GO" id="GO:0000423">
    <property type="term" value="P:mitophagy"/>
    <property type="evidence" value="ECO:0007669"/>
    <property type="project" value="TreeGrafter"/>
</dbReference>
<keyword evidence="6 11" id="KW-0378">Hydrolase</keyword>
<keyword evidence="4 11" id="KW-0963">Cytoplasm</keyword>
<feature type="region of interest" description="Disordered" evidence="12">
    <location>
        <begin position="344"/>
        <end position="392"/>
    </location>
</feature>
<dbReference type="InterPro" id="IPR005078">
    <property type="entry name" value="Peptidase_C54"/>
</dbReference>